<organism evidence="2 3">
    <name type="scientific">Candidatus Scatosoma pullistercoris</name>
    <dbReference type="NCBI Taxonomy" id="2840934"/>
    <lineage>
        <taxon>Bacteria</taxon>
        <taxon>Bacillati</taxon>
        <taxon>Bacillota</taxon>
        <taxon>Clostridia</taxon>
        <taxon>Candidatus Scatosoma</taxon>
    </lineage>
</organism>
<protein>
    <submittedName>
        <fullName evidence="2">TIGR04086 family membrane protein</fullName>
    </submittedName>
</protein>
<comment type="caution">
    <text evidence="2">The sequence shown here is derived from an EMBL/GenBank/DDBJ whole genome shotgun (WGS) entry which is preliminary data.</text>
</comment>
<sequence>MHSENSPASHLIQIAKAVVLAVLFCLAAVIVFSFVLKFAALSESVIRPVNQCIKAFAILFGCFFAIRGEKGWLKGLAAGLLTVMLTWLVFAAVGGDFSMTWLIFADLGFGAVAGFLSGIVAVNVRPA</sequence>
<keyword evidence="1" id="KW-1133">Transmembrane helix</keyword>
<dbReference type="AlphaFoldDB" id="A0A9D1MEQ6"/>
<evidence type="ECO:0000313" key="2">
    <source>
        <dbReference type="EMBL" id="HIU58814.1"/>
    </source>
</evidence>
<evidence type="ECO:0000313" key="3">
    <source>
        <dbReference type="Proteomes" id="UP000824081"/>
    </source>
</evidence>
<reference evidence="2" key="2">
    <citation type="journal article" date="2021" name="PeerJ">
        <title>Extensive microbial diversity within the chicken gut microbiome revealed by metagenomics and culture.</title>
        <authorList>
            <person name="Gilroy R."/>
            <person name="Ravi A."/>
            <person name="Getino M."/>
            <person name="Pursley I."/>
            <person name="Horton D.L."/>
            <person name="Alikhan N.F."/>
            <person name="Baker D."/>
            <person name="Gharbi K."/>
            <person name="Hall N."/>
            <person name="Watson M."/>
            <person name="Adriaenssens E.M."/>
            <person name="Foster-Nyarko E."/>
            <person name="Jarju S."/>
            <person name="Secka A."/>
            <person name="Antonio M."/>
            <person name="Oren A."/>
            <person name="Chaudhuri R.R."/>
            <person name="La Ragione R."/>
            <person name="Hildebrand F."/>
            <person name="Pallen M.J."/>
        </authorList>
    </citation>
    <scope>NUCLEOTIDE SEQUENCE</scope>
    <source>
        <strain evidence="2">11687</strain>
    </source>
</reference>
<feature type="transmembrane region" description="Helical" evidence="1">
    <location>
        <begin position="99"/>
        <end position="124"/>
    </location>
</feature>
<name>A0A9D1MEQ6_9FIRM</name>
<reference evidence="2" key="1">
    <citation type="submission" date="2020-10" db="EMBL/GenBank/DDBJ databases">
        <authorList>
            <person name="Gilroy R."/>
        </authorList>
    </citation>
    <scope>NUCLEOTIDE SEQUENCE</scope>
    <source>
        <strain evidence="2">11687</strain>
    </source>
</reference>
<feature type="transmembrane region" description="Helical" evidence="1">
    <location>
        <begin position="73"/>
        <end position="93"/>
    </location>
</feature>
<keyword evidence="1" id="KW-0812">Transmembrane</keyword>
<feature type="transmembrane region" description="Helical" evidence="1">
    <location>
        <begin position="48"/>
        <end position="66"/>
    </location>
</feature>
<dbReference type="EMBL" id="DVMZ01000052">
    <property type="protein sequence ID" value="HIU58814.1"/>
    <property type="molecule type" value="Genomic_DNA"/>
</dbReference>
<keyword evidence="1" id="KW-0472">Membrane</keyword>
<dbReference type="InterPro" id="IPR023804">
    <property type="entry name" value="DUF3792_TM"/>
</dbReference>
<evidence type="ECO:0000256" key="1">
    <source>
        <dbReference type="SAM" id="Phobius"/>
    </source>
</evidence>
<dbReference type="NCBIfam" id="TIGR04086">
    <property type="entry name" value="TIGR04086_membr"/>
    <property type="match status" value="1"/>
</dbReference>
<dbReference type="Proteomes" id="UP000824081">
    <property type="component" value="Unassembled WGS sequence"/>
</dbReference>
<dbReference type="Pfam" id="PF12670">
    <property type="entry name" value="DUF3792"/>
    <property type="match status" value="1"/>
</dbReference>
<proteinExistence type="predicted"/>
<gene>
    <name evidence="2" type="ORF">IAC57_01805</name>
</gene>
<feature type="transmembrane region" description="Helical" evidence="1">
    <location>
        <begin position="12"/>
        <end position="36"/>
    </location>
</feature>
<accession>A0A9D1MEQ6</accession>